<keyword evidence="3" id="KW-1185">Reference proteome</keyword>
<name>V2WYF8_MONRO</name>
<dbReference type="STRING" id="1381753.V2WYF8"/>
<feature type="region of interest" description="Disordered" evidence="1">
    <location>
        <begin position="1"/>
        <end position="145"/>
    </location>
</feature>
<accession>V2WYF8</accession>
<dbReference type="OrthoDB" id="2500073at2759"/>
<organism evidence="2 3">
    <name type="scientific">Moniliophthora roreri (strain MCA 2997)</name>
    <name type="common">Cocoa frosty pod rot fungus</name>
    <name type="synonym">Crinipellis roreri</name>
    <dbReference type="NCBI Taxonomy" id="1381753"/>
    <lineage>
        <taxon>Eukaryota</taxon>
        <taxon>Fungi</taxon>
        <taxon>Dikarya</taxon>
        <taxon>Basidiomycota</taxon>
        <taxon>Agaricomycotina</taxon>
        <taxon>Agaricomycetes</taxon>
        <taxon>Agaricomycetidae</taxon>
        <taxon>Agaricales</taxon>
        <taxon>Marasmiineae</taxon>
        <taxon>Marasmiaceae</taxon>
        <taxon>Moniliophthora</taxon>
    </lineage>
</organism>
<dbReference type="Proteomes" id="UP000017559">
    <property type="component" value="Unassembled WGS sequence"/>
</dbReference>
<reference evidence="2 3" key="1">
    <citation type="journal article" date="2014" name="BMC Genomics">
        <title>Genome and secretome analysis of the hemibiotrophic fungal pathogen, Moniliophthora roreri, which causes frosty pod rot disease of cacao: mechanisms of the biotrophic and necrotrophic phases.</title>
        <authorList>
            <person name="Meinhardt L.W."/>
            <person name="Costa G.G.L."/>
            <person name="Thomazella D.P.T."/>
            <person name="Teixeira P.J.P.L."/>
            <person name="Carazzolle M.F."/>
            <person name="Schuster S.C."/>
            <person name="Carlson J.E."/>
            <person name="Guiltinan M.J."/>
            <person name="Mieczkowski P."/>
            <person name="Farmer A."/>
            <person name="Ramaraj T."/>
            <person name="Crozier J."/>
            <person name="Davis R.E."/>
            <person name="Shao J."/>
            <person name="Melnick R.L."/>
            <person name="Pereira G.A.G."/>
            <person name="Bailey B.A."/>
        </authorList>
    </citation>
    <scope>NUCLEOTIDE SEQUENCE [LARGE SCALE GENOMIC DNA]</scope>
    <source>
        <strain evidence="2 3">MCA 2997</strain>
    </source>
</reference>
<evidence type="ECO:0000313" key="3">
    <source>
        <dbReference type="Proteomes" id="UP000017559"/>
    </source>
</evidence>
<dbReference type="HOGENOM" id="CLU_114638_0_0_1"/>
<comment type="caution">
    <text evidence="2">The sequence shown here is derived from an EMBL/GenBank/DDBJ whole genome shotgun (WGS) entry which is preliminary data.</text>
</comment>
<dbReference type="KEGG" id="mrr:Moror_10459"/>
<evidence type="ECO:0000313" key="2">
    <source>
        <dbReference type="EMBL" id="ESK91903.1"/>
    </source>
</evidence>
<gene>
    <name evidence="2" type="ORF">Moror_10459</name>
</gene>
<dbReference type="EMBL" id="AWSO01000310">
    <property type="protein sequence ID" value="ESK91903.1"/>
    <property type="molecule type" value="Genomic_DNA"/>
</dbReference>
<sequence length="145" mass="15272">MVASQDPVHPSAVGAAPEPGTTPNISSTGSGGNDEAYPPQRHAGATGYGPNYHPGPTFSDKMTGVKEELKGTLTGNTELKQQGKDRRTGELKRREAEEDDKSDPFATPEEKDAKHKAATVAREGTNAAEKQRTGEAGHGVKHIGQ</sequence>
<dbReference type="AlphaFoldDB" id="V2WYF8"/>
<proteinExistence type="predicted"/>
<feature type="compositionally biased region" description="Basic and acidic residues" evidence="1">
    <location>
        <begin position="81"/>
        <end position="96"/>
    </location>
</feature>
<protein>
    <submittedName>
        <fullName evidence="2">Proteophosphoglycan ppg4</fullName>
    </submittedName>
</protein>
<evidence type="ECO:0000256" key="1">
    <source>
        <dbReference type="SAM" id="MobiDB-lite"/>
    </source>
</evidence>